<feature type="region of interest" description="Disordered" evidence="1">
    <location>
        <begin position="1"/>
        <end position="23"/>
    </location>
</feature>
<dbReference type="Gene3D" id="2.40.10.220">
    <property type="entry name" value="predicted glycosyltransferase like domains"/>
    <property type="match status" value="1"/>
</dbReference>
<evidence type="ECO:0000256" key="1">
    <source>
        <dbReference type="SAM" id="MobiDB-lite"/>
    </source>
</evidence>
<reference evidence="3 4" key="1">
    <citation type="submission" date="2016-12" db="EMBL/GenBank/DDBJ databases">
        <authorList>
            <person name="Song W.-J."/>
            <person name="Kurnit D.M."/>
        </authorList>
    </citation>
    <scope>NUCLEOTIDE SEQUENCE [LARGE SCALE GENOMIC DNA]</scope>
    <source>
        <strain evidence="3 4">DSM 43162</strain>
    </source>
</reference>
<proteinExistence type="predicted"/>
<dbReference type="InterPro" id="IPR009875">
    <property type="entry name" value="PilZ_domain"/>
</dbReference>
<name>A0A1M7UVN2_9ACTN</name>
<accession>A0A1M7UVN2</accession>
<gene>
    <name evidence="3" type="ORF">SAMN05660350_04080</name>
</gene>
<dbReference type="Pfam" id="PF07238">
    <property type="entry name" value="PilZ"/>
    <property type="match status" value="1"/>
</dbReference>
<organism evidence="3 4">
    <name type="scientific">Geodermatophilus obscurus</name>
    <dbReference type="NCBI Taxonomy" id="1861"/>
    <lineage>
        <taxon>Bacteria</taxon>
        <taxon>Bacillati</taxon>
        <taxon>Actinomycetota</taxon>
        <taxon>Actinomycetes</taxon>
        <taxon>Geodermatophilales</taxon>
        <taxon>Geodermatophilaceae</taxon>
        <taxon>Geodermatophilus</taxon>
    </lineage>
</organism>
<dbReference type="Proteomes" id="UP000184428">
    <property type="component" value="Unassembled WGS sequence"/>
</dbReference>
<evidence type="ECO:0000259" key="2">
    <source>
        <dbReference type="Pfam" id="PF07238"/>
    </source>
</evidence>
<dbReference type="EMBL" id="FRDM01000032">
    <property type="protein sequence ID" value="SHN87091.1"/>
    <property type="molecule type" value="Genomic_DNA"/>
</dbReference>
<feature type="domain" description="PilZ" evidence="2">
    <location>
        <begin position="99"/>
        <end position="200"/>
    </location>
</feature>
<protein>
    <submittedName>
        <fullName evidence="3">PilZ domain-containing protein</fullName>
    </submittedName>
</protein>
<sequence length="210" mass="23219">MDAAGAVRPEVDDEAEVTPRDHRYPVSTRVEDVTSGAIVVRPSVGDFADQEVVRVGDHVQVIWRDSSSVWALPAQVATVERGAAPRWHLTVSGPAEPIQRREAVRARLAVPVTAVLHSVDLGGGVLDLSEGGIRAVLEGFGHPPLPGTVVPLTVHLEDGDVTSRAEVVWHQTRGTRWWVSLRFLDLPEREQDRVRRRVFQAMREERARTS</sequence>
<dbReference type="SUPFAM" id="SSF141371">
    <property type="entry name" value="PilZ domain-like"/>
    <property type="match status" value="1"/>
</dbReference>
<dbReference type="GO" id="GO:0035438">
    <property type="term" value="F:cyclic-di-GMP binding"/>
    <property type="evidence" value="ECO:0007669"/>
    <property type="project" value="InterPro"/>
</dbReference>
<dbReference type="AlphaFoldDB" id="A0A1M7UVN2"/>
<evidence type="ECO:0000313" key="3">
    <source>
        <dbReference type="EMBL" id="SHN87091.1"/>
    </source>
</evidence>
<dbReference type="RefSeq" id="WP_072920494.1">
    <property type="nucleotide sequence ID" value="NZ_FRDM01000032.1"/>
</dbReference>
<evidence type="ECO:0000313" key="4">
    <source>
        <dbReference type="Proteomes" id="UP000184428"/>
    </source>
</evidence>
<dbReference type="OrthoDB" id="3284647at2"/>